<evidence type="ECO:0000259" key="2">
    <source>
        <dbReference type="Pfam" id="PF13568"/>
    </source>
</evidence>
<organism evidence="3 4">
    <name type="scientific">Tannerella sp. oral taxon BU063 isolate Cell 6/7/9</name>
    <dbReference type="NCBI Taxonomy" id="1411021"/>
    <lineage>
        <taxon>Bacteria</taxon>
        <taxon>Pseudomonadati</taxon>
        <taxon>Bacteroidota</taxon>
        <taxon>Bacteroidia</taxon>
        <taxon>Bacteroidales</taxon>
        <taxon>Tannerellaceae</taxon>
        <taxon>Tannerella</taxon>
    </lineage>
</organism>
<evidence type="ECO:0000313" key="3">
    <source>
        <dbReference type="EMBL" id="ETK09292.1"/>
    </source>
</evidence>
<dbReference type="AlphaFoldDB" id="W2CS92"/>
<proteinExistence type="predicted"/>
<feature type="chain" id="PRO_5004813168" description="Outer membrane protein beta-barrel domain-containing protein" evidence="1">
    <location>
        <begin position="22"/>
        <end position="219"/>
    </location>
</feature>
<name>W2CS92_9BACT</name>
<dbReference type="InterPro" id="IPR025665">
    <property type="entry name" value="Beta-barrel_OMP_2"/>
</dbReference>
<feature type="domain" description="Outer membrane protein beta-barrel" evidence="2">
    <location>
        <begin position="21"/>
        <end position="189"/>
    </location>
</feature>
<feature type="signal peptide" evidence="1">
    <location>
        <begin position="1"/>
        <end position="21"/>
    </location>
</feature>
<keyword evidence="4" id="KW-1185">Reference proteome</keyword>
<gene>
    <name evidence="3" type="ORF">T231_10070</name>
</gene>
<dbReference type="PATRIC" id="fig|1411021.3.peg.1212"/>
<reference evidence="3 4" key="1">
    <citation type="submission" date="2013-11" db="EMBL/GenBank/DDBJ databases">
        <title>Single cell genomics of uncultured Tannerella BU063 (oral taxon 286).</title>
        <authorList>
            <person name="Beall C.J."/>
            <person name="Campbell A.G."/>
            <person name="Griffen A.L."/>
            <person name="Podar M."/>
            <person name="Leys E.J."/>
        </authorList>
    </citation>
    <scope>NUCLEOTIDE SEQUENCE [LARGE SCALE GENOMIC DNA]</scope>
    <source>
        <strain evidence="3">Cell 6/7/9</strain>
    </source>
</reference>
<evidence type="ECO:0000256" key="1">
    <source>
        <dbReference type="SAM" id="SignalP"/>
    </source>
</evidence>
<dbReference type="EMBL" id="AYYD01001093">
    <property type="protein sequence ID" value="ETK09292.1"/>
    <property type="molecule type" value="Genomic_DNA"/>
</dbReference>
<evidence type="ECO:0000313" key="4">
    <source>
        <dbReference type="Proteomes" id="UP000018874"/>
    </source>
</evidence>
<dbReference type="Pfam" id="PF13568">
    <property type="entry name" value="OMP_b-brl_2"/>
    <property type="match status" value="1"/>
</dbReference>
<protein>
    <recommendedName>
        <fullName evidence="2">Outer membrane protein beta-barrel domain-containing protein</fullName>
    </recommendedName>
</protein>
<comment type="caution">
    <text evidence="3">The sequence shown here is derived from an EMBL/GenBank/DDBJ whole genome shotgun (WGS) entry which is preliminary data.</text>
</comment>
<accession>W2CS92</accession>
<sequence>MKKTSMILAVLLLLTTVMGEAQSRRPRQPQRRTTTYYRRVQPVRFGLKAGINSAGVDAKYGIDADRVVGVHFGPMMEFHLPVPGLYIDGALLFSQRGIGEGYSHSEDFRNDYIDLPVTLKYRFPVPRVAPFIETGPYMSFRLTGDKNHYAGTMLYSARDVATGWNFTGGIDIVRRVQLSLTYNLGITDYYRAFPGGFRNGAGAYGVRSNTWMFSAAVLF</sequence>
<dbReference type="Proteomes" id="UP000018874">
    <property type="component" value="Unassembled WGS sequence"/>
</dbReference>
<keyword evidence="1" id="KW-0732">Signal</keyword>